<reference evidence="1 2" key="1">
    <citation type="journal article" date="2006" name="Genome Biol.">
        <title>The genome of Rhizobium leguminosarum has recognizable core and accessory components.</title>
        <authorList>
            <person name="Young J.W."/>
            <person name="Crossman L.C."/>
            <person name="Johnston A.W.B."/>
            <person name="Thomson N.R."/>
            <person name="Ghazoui Z.F."/>
            <person name="Hull K.H."/>
            <person name="Wexler M."/>
            <person name="Curson A.R.J."/>
            <person name="Todd J.D."/>
            <person name="Poole P.S."/>
            <person name="Mauchline T.H."/>
            <person name="East A.K."/>
            <person name="Quail M.A."/>
            <person name="Churcher C."/>
            <person name="Arrowsmith C."/>
            <person name="Cherevach A."/>
            <person name="Chillingworth T."/>
            <person name="Clarke K."/>
            <person name="Cronin A."/>
            <person name="Davis P."/>
            <person name="Fraser A."/>
            <person name="Hance Z."/>
            <person name="Hauser H."/>
            <person name="Jagels K."/>
            <person name="Moule S."/>
            <person name="Mungall K."/>
            <person name="Norbertczak H."/>
            <person name="Rabbinowitsch E."/>
            <person name="Sanders M."/>
            <person name="Simmonds M."/>
            <person name="Whitehead S."/>
            <person name="Parkhill J."/>
        </authorList>
    </citation>
    <scope>NUCLEOTIDE SEQUENCE [LARGE SCALE GENOMIC DNA]</scope>
    <source>
        <strain evidence="2">DSM 114642 / LMG 32736 / 3841</strain>
    </source>
</reference>
<evidence type="ECO:0000313" key="2">
    <source>
        <dbReference type="Proteomes" id="UP000006575"/>
    </source>
</evidence>
<name>Q1MDW6_RHIJ3</name>
<gene>
    <name evidence="1" type="ordered locus">RL3374</name>
</gene>
<protein>
    <submittedName>
        <fullName evidence="1">Uncharacterized protein</fullName>
    </submittedName>
</protein>
<dbReference type="KEGG" id="rle:RL3374"/>
<dbReference type="EMBL" id="AM236080">
    <property type="protein sequence ID" value="CAK08861.1"/>
    <property type="molecule type" value="Genomic_DNA"/>
</dbReference>
<organism evidence="1 2">
    <name type="scientific">Rhizobium johnstonii (strain DSM 114642 / LMG 32736 / 3841)</name>
    <name type="common">Rhizobium leguminosarum bv. viciae</name>
    <dbReference type="NCBI Taxonomy" id="216596"/>
    <lineage>
        <taxon>Bacteria</taxon>
        <taxon>Pseudomonadati</taxon>
        <taxon>Pseudomonadota</taxon>
        <taxon>Alphaproteobacteria</taxon>
        <taxon>Hyphomicrobiales</taxon>
        <taxon>Rhizobiaceae</taxon>
        <taxon>Rhizobium/Agrobacterium group</taxon>
        <taxon>Rhizobium</taxon>
        <taxon>Rhizobium johnstonii</taxon>
    </lineage>
</organism>
<evidence type="ECO:0000313" key="1">
    <source>
        <dbReference type="EMBL" id="CAK08861.1"/>
    </source>
</evidence>
<keyword evidence="2" id="KW-1185">Reference proteome</keyword>
<sequence>MASTHQEETDMMNALPPLHDGHAPFNLQQLFREALYAFEEWDSELTEPIVTHEGRVIPISFVFEAMRECTDIVPMNIVGAVTERLTKPWEGEGPLDQMTFSTAARVMRVLVRKRLHVTGAADLVAVSAHASEDQSRD</sequence>
<accession>Q1MDW6</accession>
<dbReference type="EnsemblBacteria" id="CAK08861">
    <property type="protein sequence ID" value="CAK08861"/>
    <property type="gene ID" value="RL3374"/>
</dbReference>
<dbReference type="AlphaFoldDB" id="Q1MDW6"/>
<proteinExistence type="predicted"/>
<dbReference type="Proteomes" id="UP000006575">
    <property type="component" value="Chromosome"/>
</dbReference>
<dbReference type="HOGENOM" id="CLU_153704_0_0_5"/>
<dbReference type="eggNOG" id="ENOG5034B99">
    <property type="taxonomic scope" value="Bacteria"/>
</dbReference>